<proteinExistence type="inferred from homology"/>
<feature type="compositionally biased region" description="Low complexity" evidence="3">
    <location>
        <begin position="563"/>
        <end position="580"/>
    </location>
</feature>
<sequence>MSQAKVTDFFAQNKKAGGVFQSKRRKTPVLEDNVVLVSETDRQVQGNASATRSRSQASKAGAMREMNTAVKSLPKKVRATRSKKVTVNEQKGDEQIAKNEVAVDPILEVTTAPVNKGIPDCSEEKVAIAIEAPRTPKRDPGHADSILVSAVKSPGHSSGKKRTWQDADREAHRVRETETVKSARKKLILHKEGETQQQISSPVSKAVLKPSTPSSVDKNVKNLVNRSANSSPAGKREKSASAELGVPASKTVSREDLASLKARLQKIQKQSQRAARPPAASTPAPAELTTRLKRARELGAKVRERKEKAAAAEPPASQPQSEESEKAPAYQRYHTLAQDLPPGLTLPYKYKVLSEMFRSMDTIVGMLFNRSETVTFAKVKQGVQDMMRKQFEEHNVGQIKTVYPTAYTFRQEKNIPTFSQTVKRSSYQLTVEPLLDGVSEKTEGRPQLSASRLLERRRTFNRNLVNMVKEHHKVFLASLSPPLSVPDDRLTRWHPRFSVDEVPDIVSGDLPRPLQLSKLTTAQEVLDKARSIMTPKMEKALANMALKTSERGSEEQKESPAKPSQTDSPTPAPTPAASSALKGVSQSLLERIRAKEAQKLQALMTRNPQQEQRLLMMSRLPELARILRSVFVAEKKPALLMETACSRVIASYRSLVTAGELGEMEKHLRLLSELLPDWLAIHPIRKDIYLKLNKSVDLNVVVERLNQKTKEAERA</sequence>
<dbReference type="Gene3D" id="1.10.10.1420">
    <property type="entry name" value="DNA replication factor Cdt1, C-terminal WH domain"/>
    <property type="match status" value="1"/>
</dbReference>
<dbReference type="GO" id="GO:0005634">
    <property type="term" value="C:nucleus"/>
    <property type="evidence" value="ECO:0007669"/>
    <property type="project" value="TreeGrafter"/>
</dbReference>
<feature type="region of interest" description="Disordered" evidence="3">
    <location>
        <begin position="41"/>
        <end position="91"/>
    </location>
</feature>
<keyword evidence="6" id="KW-1185">Reference proteome</keyword>
<feature type="compositionally biased region" description="Low complexity" evidence="3">
    <location>
        <begin position="311"/>
        <end position="321"/>
    </location>
</feature>
<name>A0A662YT76_ACIRT</name>
<feature type="compositionally biased region" description="Basic residues" evidence="3">
    <location>
        <begin position="73"/>
        <end position="84"/>
    </location>
</feature>
<reference evidence="5 6" key="1">
    <citation type="submission" date="2019-01" db="EMBL/GenBank/DDBJ databases">
        <title>Draft Genome and Complete Hox-Cluster Characterization of the Sterlet Sturgeon (Acipenser ruthenus).</title>
        <authorList>
            <person name="Wei Q."/>
        </authorList>
    </citation>
    <scope>NUCLEOTIDE SEQUENCE [LARGE SCALE GENOMIC DNA]</scope>
    <source>
        <strain evidence="5">WHYD16114868_AA</strain>
        <tissue evidence="5">Blood</tissue>
    </source>
</reference>
<accession>A0A662YT76</accession>
<organism evidence="5 6">
    <name type="scientific">Acipenser ruthenus</name>
    <name type="common">Sterlet sturgeon</name>
    <dbReference type="NCBI Taxonomy" id="7906"/>
    <lineage>
        <taxon>Eukaryota</taxon>
        <taxon>Metazoa</taxon>
        <taxon>Chordata</taxon>
        <taxon>Craniata</taxon>
        <taxon>Vertebrata</taxon>
        <taxon>Euteleostomi</taxon>
        <taxon>Actinopterygii</taxon>
        <taxon>Chondrostei</taxon>
        <taxon>Acipenseriformes</taxon>
        <taxon>Acipenseridae</taxon>
        <taxon>Acipenser</taxon>
    </lineage>
</organism>
<comment type="caution">
    <text evidence="5">The sequence shown here is derived from an EMBL/GenBank/DDBJ whole genome shotgun (WGS) entry which is preliminary data.</text>
</comment>
<dbReference type="SMART" id="SM01075">
    <property type="entry name" value="CDT1"/>
    <property type="match status" value="1"/>
</dbReference>
<dbReference type="GO" id="GO:0000278">
    <property type="term" value="P:mitotic cell cycle"/>
    <property type="evidence" value="ECO:0007669"/>
    <property type="project" value="TreeGrafter"/>
</dbReference>
<evidence type="ECO:0000256" key="2">
    <source>
        <dbReference type="ARBA" id="ARBA00023306"/>
    </source>
</evidence>
<dbReference type="AlphaFoldDB" id="A0A662YT76"/>
<protein>
    <submittedName>
        <fullName evidence="5">DNA replication factor Cdt1</fullName>
    </submittedName>
</protein>
<dbReference type="CDD" id="cd08767">
    <property type="entry name" value="Cdt1_c"/>
    <property type="match status" value="1"/>
</dbReference>
<dbReference type="GO" id="GO:0070182">
    <property type="term" value="F:DNA polymerase binding"/>
    <property type="evidence" value="ECO:0007669"/>
    <property type="project" value="TreeGrafter"/>
</dbReference>
<feature type="region of interest" description="Disordered" evidence="3">
    <location>
        <begin position="150"/>
        <end position="249"/>
    </location>
</feature>
<feature type="region of interest" description="Disordered" evidence="3">
    <location>
        <begin position="266"/>
        <end position="290"/>
    </location>
</feature>
<dbReference type="Pfam" id="PF08839">
    <property type="entry name" value="CDT1"/>
    <property type="match status" value="1"/>
</dbReference>
<dbReference type="InterPro" id="IPR036390">
    <property type="entry name" value="WH_DNA-bd_sf"/>
</dbReference>
<dbReference type="PANTHER" id="PTHR28637:SF1">
    <property type="entry name" value="DNA REPLICATION FACTOR CDT1"/>
    <property type="match status" value="1"/>
</dbReference>
<feature type="compositionally biased region" description="Basic and acidic residues" evidence="3">
    <location>
        <begin position="548"/>
        <end position="560"/>
    </location>
</feature>
<dbReference type="InterPro" id="IPR038090">
    <property type="entry name" value="Cdt1_C_WH_dom_sf"/>
</dbReference>
<feature type="region of interest" description="Disordered" evidence="3">
    <location>
        <begin position="302"/>
        <end position="329"/>
    </location>
</feature>
<keyword evidence="2" id="KW-0131">Cell cycle</keyword>
<dbReference type="Pfam" id="PF16679">
    <property type="entry name" value="CDT1_C"/>
    <property type="match status" value="1"/>
</dbReference>
<dbReference type="PANTHER" id="PTHR28637">
    <property type="entry name" value="DNA REPLICATION FACTOR CDT1"/>
    <property type="match status" value="1"/>
</dbReference>
<dbReference type="CDD" id="cd08674">
    <property type="entry name" value="Cdt1_m"/>
    <property type="match status" value="1"/>
</dbReference>
<gene>
    <name evidence="5" type="ORF">EOD39_10720</name>
</gene>
<dbReference type="InterPro" id="IPR014939">
    <property type="entry name" value="CDT1_Gemini-bd-like"/>
</dbReference>
<dbReference type="InterPro" id="IPR045173">
    <property type="entry name" value="Cdt1"/>
</dbReference>
<dbReference type="SUPFAM" id="SSF46785">
    <property type="entry name" value="Winged helix' DNA-binding domain"/>
    <property type="match status" value="1"/>
</dbReference>
<evidence type="ECO:0000259" key="4">
    <source>
        <dbReference type="SMART" id="SM01075"/>
    </source>
</evidence>
<dbReference type="EMBL" id="SCEB01000290">
    <property type="protein sequence ID" value="RXM99824.1"/>
    <property type="molecule type" value="Genomic_DNA"/>
</dbReference>
<comment type="similarity">
    <text evidence="1">Belongs to the Cdt1 family.</text>
</comment>
<evidence type="ECO:0000313" key="5">
    <source>
        <dbReference type="EMBL" id="RXM99824.1"/>
    </source>
</evidence>
<dbReference type="GO" id="GO:0000076">
    <property type="term" value="P:DNA replication checkpoint signaling"/>
    <property type="evidence" value="ECO:0007669"/>
    <property type="project" value="TreeGrafter"/>
</dbReference>
<feature type="compositionally biased region" description="Polar residues" evidence="3">
    <location>
        <begin position="43"/>
        <end position="58"/>
    </location>
</feature>
<dbReference type="GO" id="GO:0003677">
    <property type="term" value="F:DNA binding"/>
    <property type="evidence" value="ECO:0007669"/>
    <property type="project" value="InterPro"/>
</dbReference>
<dbReference type="InterPro" id="IPR032054">
    <property type="entry name" value="Cdt1_C"/>
</dbReference>
<dbReference type="Proteomes" id="UP000289886">
    <property type="component" value="Unassembled WGS sequence"/>
</dbReference>
<feature type="region of interest" description="Disordered" evidence="3">
    <location>
        <begin position="546"/>
        <end position="581"/>
    </location>
</feature>
<feature type="compositionally biased region" description="Polar residues" evidence="3">
    <location>
        <begin position="211"/>
        <end position="232"/>
    </location>
</feature>
<feature type="compositionally biased region" description="Basic and acidic residues" evidence="3">
    <location>
        <begin position="163"/>
        <end position="181"/>
    </location>
</feature>
<dbReference type="GO" id="GO:0030174">
    <property type="term" value="P:regulation of DNA-templated DNA replication initiation"/>
    <property type="evidence" value="ECO:0007669"/>
    <property type="project" value="InterPro"/>
</dbReference>
<evidence type="ECO:0000256" key="1">
    <source>
        <dbReference type="ARBA" id="ARBA00008356"/>
    </source>
</evidence>
<feature type="compositionally biased region" description="Low complexity" evidence="3">
    <location>
        <begin position="270"/>
        <end position="286"/>
    </location>
</feature>
<evidence type="ECO:0000256" key="3">
    <source>
        <dbReference type="SAM" id="MobiDB-lite"/>
    </source>
</evidence>
<evidence type="ECO:0000313" key="6">
    <source>
        <dbReference type="Proteomes" id="UP000289886"/>
    </source>
</evidence>
<dbReference type="GO" id="GO:0071163">
    <property type="term" value="P:DNA replication preinitiation complex assembly"/>
    <property type="evidence" value="ECO:0007669"/>
    <property type="project" value="InterPro"/>
</dbReference>
<feature type="domain" description="CDT1 Geminin-binding" evidence="4">
    <location>
        <begin position="346"/>
        <end position="512"/>
    </location>
</feature>